<dbReference type="KEGG" id="salo:EF888_19460"/>
<dbReference type="EMBL" id="QGGV01000009">
    <property type="protein sequence ID" value="PWK55080.1"/>
    <property type="molecule type" value="Genomic_DNA"/>
</dbReference>
<protein>
    <submittedName>
        <fullName evidence="1">Ca-activated chloride channel family protein</fullName>
    </submittedName>
</protein>
<sequence>MRSLALLALAALAAALLSGGLAPFGRILLALDMPRLSAMAFDEPGWKGVALYRSGDFEGSAEAFEDADMHFDQGTALARAGDYAAALEALDVAIARGDPTAQANFDVVSAFYASLGIDAETLALFARPKEGVTTEASVGEGSGRASGTGSDVTNANTMLGLAALESRGEAGVRRVFDDKFMVANDRWLSQLADVPGAYLSARILQEHKRRLAAGVSPGEADR</sequence>
<dbReference type="RefSeq" id="WP_109760478.1">
    <property type="nucleotide sequence ID" value="NZ_CP034588.1"/>
</dbReference>
<evidence type="ECO:0000313" key="2">
    <source>
        <dbReference type="Proteomes" id="UP000245390"/>
    </source>
</evidence>
<accession>A0A316G5M0</accession>
<organism evidence="1 2">
    <name type="scientific">Silicimonas algicola</name>
    <dbReference type="NCBI Taxonomy" id="1826607"/>
    <lineage>
        <taxon>Bacteria</taxon>
        <taxon>Pseudomonadati</taxon>
        <taxon>Pseudomonadota</taxon>
        <taxon>Alphaproteobacteria</taxon>
        <taxon>Rhodobacterales</taxon>
        <taxon>Paracoccaceae</taxon>
    </lineage>
</organism>
<gene>
    <name evidence="1" type="ORF">C8D95_109168</name>
</gene>
<keyword evidence="2" id="KW-1185">Reference proteome</keyword>
<comment type="caution">
    <text evidence="1">The sequence shown here is derived from an EMBL/GenBank/DDBJ whole genome shotgun (WGS) entry which is preliminary data.</text>
</comment>
<proteinExistence type="predicted"/>
<dbReference type="Proteomes" id="UP000245390">
    <property type="component" value="Unassembled WGS sequence"/>
</dbReference>
<reference evidence="1 2" key="1">
    <citation type="submission" date="2018-05" db="EMBL/GenBank/DDBJ databases">
        <title>Genomic Encyclopedia of Type Strains, Phase IV (KMG-IV): sequencing the most valuable type-strain genomes for metagenomic binning, comparative biology and taxonomic classification.</title>
        <authorList>
            <person name="Goeker M."/>
        </authorList>
    </citation>
    <scope>NUCLEOTIDE SEQUENCE [LARGE SCALE GENOMIC DNA]</scope>
    <source>
        <strain evidence="1 2">DSM 103371</strain>
    </source>
</reference>
<evidence type="ECO:0000313" key="1">
    <source>
        <dbReference type="EMBL" id="PWK55080.1"/>
    </source>
</evidence>
<dbReference type="InterPro" id="IPR011990">
    <property type="entry name" value="TPR-like_helical_dom_sf"/>
</dbReference>
<name>A0A316G5M0_9RHOB</name>
<dbReference type="Gene3D" id="1.25.40.10">
    <property type="entry name" value="Tetratricopeptide repeat domain"/>
    <property type="match status" value="1"/>
</dbReference>
<dbReference type="SUPFAM" id="SSF48452">
    <property type="entry name" value="TPR-like"/>
    <property type="match status" value="1"/>
</dbReference>
<dbReference type="AlphaFoldDB" id="A0A316G5M0"/>
<dbReference type="OrthoDB" id="5801125at2"/>